<dbReference type="InterPro" id="IPR036259">
    <property type="entry name" value="MFS_trans_sf"/>
</dbReference>
<evidence type="ECO:0000313" key="8">
    <source>
        <dbReference type="EMBL" id="MDJ1502070.1"/>
    </source>
</evidence>
<evidence type="ECO:0000256" key="6">
    <source>
        <dbReference type="SAM" id="Phobius"/>
    </source>
</evidence>
<organism evidence="8 9">
    <name type="scientific">Xanthocytophaga agilis</name>
    <dbReference type="NCBI Taxonomy" id="3048010"/>
    <lineage>
        <taxon>Bacteria</taxon>
        <taxon>Pseudomonadati</taxon>
        <taxon>Bacteroidota</taxon>
        <taxon>Cytophagia</taxon>
        <taxon>Cytophagales</taxon>
        <taxon>Rhodocytophagaceae</taxon>
        <taxon>Xanthocytophaga</taxon>
    </lineage>
</organism>
<keyword evidence="2" id="KW-1003">Cell membrane</keyword>
<evidence type="ECO:0000256" key="4">
    <source>
        <dbReference type="ARBA" id="ARBA00022989"/>
    </source>
</evidence>
<evidence type="ECO:0000256" key="5">
    <source>
        <dbReference type="ARBA" id="ARBA00023136"/>
    </source>
</evidence>
<dbReference type="InterPro" id="IPR050189">
    <property type="entry name" value="MFS_Efflux_Transporters"/>
</dbReference>
<evidence type="ECO:0000256" key="1">
    <source>
        <dbReference type="ARBA" id="ARBA00004651"/>
    </source>
</evidence>
<comment type="subcellular location">
    <subcellularLocation>
        <location evidence="1">Cell membrane</location>
        <topology evidence="1">Multi-pass membrane protein</topology>
    </subcellularLocation>
</comment>
<name>A0AAE3R2Q7_9BACT</name>
<feature type="transmembrane region" description="Helical" evidence="6">
    <location>
        <begin position="78"/>
        <end position="101"/>
    </location>
</feature>
<evidence type="ECO:0000256" key="2">
    <source>
        <dbReference type="ARBA" id="ARBA00022475"/>
    </source>
</evidence>
<dbReference type="AlphaFoldDB" id="A0AAE3R2Q7"/>
<accession>A0AAE3R2Q7</accession>
<reference evidence="8" key="1">
    <citation type="submission" date="2023-05" db="EMBL/GenBank/DDBJ databases">
        <authorList>
            <person name="Zhang X."/>
        </authorList>
    </citation>
    <scope>NUCLEOTIDE SEQUENCE</scope>
    <source>
        <strain evidence="8">BD1B2-1</strain>
    </source>
</reference>
<keyword evidence="9" id="KW-1185">Reference proteome</keyword>
<dbReference type="Proteomes" id="UP001232063">
    <property type="component" value="Unassembled WGS sequence"/>
</dbReference>
<feature type="domain" description="Major facilitator superfamily (MFS) profile" evidence="7">
    <location>
        <begin position="12"/>
        <end position="180"/>
    </location>
</feature>
<dbReference type="InterPro" id="IPR020846">
    <property type="entry name" value="MFS_dom"/>
</dbReference>
<sequence length="180" mass="18597">MVNVESGPLWNAVFALSLAVSALIISEFLPVSLLTPIARELDIAEGMAGQTISITALVAMAASLITPTVSGRFNRRNVLLMLGFLQVIANLMVGCAHSYAMLLSGRVILGIGLGGFWSLCVATVMCLVPPGSLPKALSVVFGAVSVATVIAAPLSSLLENIIGWRNVFFAAASLGATALL</sequence>
<feature type="transmembrane region" description="Helical" evidence="6">
    <location>
        <begin position="12"/>
        <end position="35"/>
    </location>
</feature>
<feature type="transmembrane region" description="Helical" evidence="6">
    <location>
        <begin position="136"/>
        <end position="155"/>
    </location>
</feature>
<dbReference type="EMBL" id="JASJOU010000004">
    <property type="protein sequence ID" value="MDJ1502070.1"/>
    <property type="molecule type" value="Genomic_DNA"/>
</dbReference>
<protein>
    <submittedName>
        <fullName evidence="8">MFS transporter</fullName>
    </submittedName>
</protein>
<dbReference type="PANTHER" id="PTHR43124:SF5">
    <property type="entry name" value="PURINE RIBONUCLEOSIDE EFFLUX PUMP NEPI"/>
    <property type="match status" value="1"/>
</dbReference>
<keyword evidence="5 6" id="KW-0472">Membrane</keyword>
<dbReference type="RefSeq" id="WP_314511892.1">
    <property type="nucleotide sequence ID" value="NZ_JASJOU010000004.1"/>
</dbReference>
<evidence type="ECO:0000256" key="3">
    <source>
        <dbReference type="ARBA" id="ARBA00022692"/>
    </source>
</evidence>
<dbReference type="GO" id="GO:0005886">
    <property type="term" value="C:plasma membrane"/>
    <property type="evidence" value="ECO:0007669"/>
    <property type="project" value="UniProtKB-SubCell"/>
</dbReference>
<gene>
    <name evidence="8" type="ORF">QNI22_15495</name>
</gene>
<feature type="transmembrane region" description="Helical" evidence="6">
    <location>
        <begin position="107"/>
        <end position="129"/>
    </location>
</feature>
<dbReference type="GO" id="GO:0022857">
    <property type="term" value="F:transmembrane transporter activity"/>
    <property type="evidence" value="ECO:0007669"/>
    <property type="project" value="InterPro"/>
</dbReference>
<feature type="transmembrane region" description="Helical" evidence="6">
    <location>
        <begin position="47"/>
        <end position="66"/>
    </location>
</feature>
<dbReference type="SUPFAM" id="SSF103473">
    <property type="entry name" value="MFS general substrate transporter"/>
    <property type="match status" value="1"/>
</dbReference>
<evidence type="ECO:0000313" key="9">
    <source>
        <dbReference type="Proteomes" id="UP001232063"/>
    </source>
</evidence>
<keyword evidence="3 6" id="KW-0812">Transmembrane</keyword>
<comment type="caution">
    <text evidence="8">The sequence shown here is derived from an EMBL/GenBank/DDBJ whole genome shotgun (WGS) entry which is preliminary data.</text>
</comment>
<dbReference type="PROSITE" id="PS50850">
    <property type="entry name" value="MFS"/>
    <property type="match status" value="1"/>
</dbReference>
<evidence type="ECO:0000259" key="7">
    <source>
        <dbReference type="PROSITE" id="PS50850"/>
    </source>
</evidence>
<dbReference type="InterPro" id="IPR011701">
    <property type="entry name" value="MFS"/>
</dbReference>
<dbReference type="Pfam" id="PF07690">
    <property type="entry name" value="MFS_1"/>
    <property type="match status" value="1"/>
</dbReference>
<dbReference type="Gene3D" id="1.20.1250.20">
    <property type="entry name" value="MFS general substrate transporter like domains"/>
    <property type="match status" value="1"/>
</dbReference>
<dbReference type="PANTHER" id="PTHR43124">
    <property type="entry name" value="PURINE EFFLUX PUMP PBUE"/>
    <property type="match status" value="1"/>
</dbReference>
<keyword evidence="4 6" id="KW-1133">Transmembrane helix</keyword>
<proteinExistence type="predicted"/>